<evidence type="ECO:0000313" key="2">
    <source>
        <dbReference type="Proteomes" id="UP000002208"/>
    </source>
</evidence>
<proteinExistence type="predicted"/>
<dbReference type="KEGG" id="ddr:Deide_01390"/>
<organism evidence="1 2">
    <name type="scientific">Deinococcus deserti (strain DSM 17065 / CIP 109153 / LMG 22923 / VCD115)</name>
    <dbReference type="NCBI Taxonomy" id="546414"/>
    <lineage>
        <taxon>Bacteria</taxon>
        <taxon>Thermotogati</taxon>
        <taxon>Deinococcota</taxon>
        <taxon>Deinococci</taxon>
        <taxon>Deinococcales</taxon>
        <taxon>Deinococcaceae</taxon>
        <taxon>Deinococcus</taxon>
    </lineage>
</organism>
<protein>
    <submittedName>
        <fullName evidence="1">Uncharacterized protein</fullName>
    </submittedName>
</protein>
<gene>
    <name evidence="1" type="ordered locus">Deide_01390</name>
</gene>
<dbReference type="HOGENOM" id="CLU_1719331_0_0_0"/>
<dbReference type="Gene3D" id="3.40.630.30">
    <property type="match status" value="1"/>
</dbReference>
<dbReference type="OrthoDB" id="9982545at2"/>
<dbReference type="EMBL" id="CP001114">
    <property type="protein sequence ID" value="ACO44945.1"/>
    <property type="molecule type" value="Genomic_DNA"/>
</dbReference>
<reference evidence="1 2" key="1">
    <citation type="journal article" date="2009" name="PLoS Genet.">
        <title>Alliance of proteomics and genomics to unravel the specificities of Sahara bacterium Deinococcus deserti.</title>
        <authorList>
            <person name="de Groot A."/>
            <person name="Dulermo R."/>
            <person name="Ortet P."/>
            <person name="Blanchard L."/>
            <person name="Guerin P."/>
            <person name="Fernandez B."/>
            <person name="Vacherie B."/>
            <person name="Dossat C."/>
            <person name="Jolivet E."/>
            <person name="Siguier P."/>
            <person name="Chandler M."/>
            <person name="Barakat M."/>
            <person name="Dedieu A."/>
            <person name="Barbe V."/>
            <person name="Heulin T."/>
            <person name="Sommer S."/>
            <person name="Achouak W."/>
            <person name="Armengaud J."/>
        </authorList>
    </citation>
    <scope>NUCLEOTIDE SEQUENCE [LARGE SCALE GENOMIC DNA]</scope>
    <source>
        <strain evidence="2">DSM 17065 / CIP 109153 / LMG 22923 / VCD115</strain>
    </source>
</reference>
<evidence type="ECO:0000313" key="1">
    <source>
        <dbReference type="EMBL" id="ACO44945.1"/>
    </source>
</evidence>
<dbReference type="AlphaFoldDB" id="C1CYC4"/>
<dbReference type="PaxDb" id="546414-Deide_01390"/>
<accession>C1CYC4</accession>
<sequence>MTYTRIRIQNRAYDFLHQNHGQQGFELMLFVRPARRLNTLLRPSPREEVARVTVHAPNADELLVNALGLGYARIRMRVRHAHRSQGMGGWLLEHALREAHTLNLGLAGELQALQLERAQAFYVNHGARIVARPLHPGHPWVVWDVPNLQRRG</sequence>
<dbReference type="InterPro" id="IPR016181">
    <property type="entry name" value="Acyl_CoA_acyltransferase"/>
</dbReference>
<keyword evidence="2" id="KW-1185">Reference proteome</keyword>
<name>C1CYC4_DEIDV</name>
<dbReference type="Proteomes" id="UP000002208">
    <property type="component" value="Chromosome"/>
</dbReference>
<dbReference type="RefSeq" id="WP_012692068.1">
    <property type="nucleotide sequence ID" value="NC_012526.1"/>
</dbReference>
<dbReference type="SUPFAM" id="SSF55729">
    <property type="entry name" value="Acyl-CoA N-acyltransferases (Nat)"/>
    <property type="match status" value="1"/>
</dbReference>